<dbReference type="InterPro" id="IPR020846">
    <property type="entry name" value="MFS_dom"/>
</dbReference>
<evidence type="ECO:0000256" key="4">
    <source>
        <dbReference type="ARBA" id="ARBA00022989"/>
    </source>
</evidence>
<dbReference type="PRINTS" id="PR01035">
    <property type="entry name" value="TCRTETA"/>
</dbReference>
<dbReference type="CDD" id="cd17325">
    <property type="entry name" value="MFS_MdtG_SLC18_like"/>
    <property type="match status" value="1"/>
</dbReference>
<dbReference type="InterPro" id="IPR036259">
    <property type="entry name" value="MFS_trans_sf"/>
</dbReference>
<keyword evidence="2" id="KW-0813">Transport</keyword>
<keyword evidence="3 6" id="KW-0812">Transmembrane</keyword>
<feature type="transmembrane region" description="Helical" evidence="6">
    <location>
        <begin position="243"/>
        <end position="262"/>
    </location>
</feature>
<evidence type="ECO:0000313" key="9">
    <source>
        <dbReference type="Proteomes" id="UP000831782"/>
    </source>
</evidence>
<evidence type="ECO:0000256" key="5">
    <source>
        <dbReference type="ARBA" id="ARBA00023136"/>
    </source>
</evidence>
<feature type="transmembrane region" description="Helical" evidence="6">
    <location>
        <begin position="208"/>
        <end position="231"/>
    </location>
</feature>
<feature type="domain" description="Major facilitator superfamily (MFS) profile" evidence="7">
    <location>
        <begin position="6"/>
        <end position="384"/>
    </location>
</feature>
<organism evidence="8 9">
    <name type="scientific">Gracilibacillus caseinilyticus</name>
    <dbReference type="NCBI Taxonomy" id="2932256"/>
    <lineage>
        <taxon>Bacteria</taxon>
        <taxon>Bacillati</taxon>
        <taxon>Bacillota</taxon>
        <taxon>Bacilli</taxon>
        <taxon>Bacillales</taxon>
        <taxon>Bacillaceae</taxon>
        <taxon>Gracilibacillus</taxon>
    </lineage>
</organism>
<feature type="transmembrane region" description="Helical" evidence="6">
    <location>
        <begin position="352"/>
        <end position="379"/>
    </location>
</feature>
<dbReference type="RefSeq" id="WP_244722970.1">
    <property type="nucleotide sequence ID" value="NZ_CP095072.1"/>
</dbReference>
<feature type="transmembrane region" description="Helical" evidence="6">
    <location>
        <begin position="159"/>
        <end position="179"/>
    </location>
</feature>
<dbReference type="PANTHER" id="PTHR23504:SF15">
    <property type="entry name" value="MAJOR FACILITATOR SUPERFAMILY (MFS) PROFILE DOMAIN-CONTAINING PROTEIN"/>
    <property type="match status" value="1"/>
</dbReference>
<evidence type="ECO:0000259" key="7">
    <source>
        <dbReference type="PROSITE" id="PS50850"/>
    </source>
</evidence>
<dbReference type="Pfam" id="PF07690">
    <property type="entry name" value="MFS_1"/>
    <property type="match status" value="1"/>
</dbReference>
<dbReference type="Proteomes" id="UP000831782">
    <property type="component" value="Chromosome"/>
</dbReference>
<feature type="transmembrane region" description="Helical" evidence="6">
    <location>
        <begin position="40"/>
        <end position="60"/>
    </location>
</feature>
<dbReference type="EMBL" id="CP095072">
    <property type="protein sequence ID" value="UOQ49936.1"/>
    <property type="molecule type" value="Genomic_DNA"/>
</dbReference>
<dbReference type="InterPro" id="IPR001958">
    <property type="entry name" value="Tet-R_TetA/multi-R_MdtG-like"/>
</dbReference>
<dbReference type="PANTHER" id="PTHR23504">
    <property type="entry name" value="MAJOR FACILITATOR SUPERFAMILY DOMAIN-CONTAINING PROTEIN 10"/>
    <property type="match status" value="1"/>
</dbReference>
<keyword evidence="4 6" id="KW-1133">Transmembrane helix</keyword>
<dbReference type="SUPFAM" id="SSF103473">
    <property type="entry name" value="MFS general substrate transporter"/>
    <property type="match status" value="1"/>
</dbReference>
<evidence type="ECO:0000256" key="2">
    <source>
        <dbReference type="ARBA" id="ARBA00022448"/>
    </source>
</evidence>
<comment type="subcellular location">
    <subcellularLocation>
        <location evidence="1">Cell membrane</location>
        <topology evidence="1">Multi-pass membrane protein</topology>
    </subcellularLocation>
</comment>
<dbReference type="PROSITE" id="PS50850">
    <property type="entry name" value="MFS"/>
    <property type="match status" value="1"/>
</dbReference>
<dbReference type="InterPro" id="IPR011701">
    <property type="entry name" value="MFS"/>
</dbReference>
<evidence type="ECO:0000256" key="6">
    <source>
        <dbReference type="SAM" id="Phobius"/>
    </source>
</evidence>
<feature type="transmembrane region" description="Helical" evidence="6">
    <location>
        <begin position="274"/>
        <end position="292"/>
    </location>
</feature>
<keyword evidence="9" id="KW-1185">Reference proteome</keyword>
<evidence type="ECO:0000313" key="8">
    <source>
        <dbReference type="EMBL" id="UOQ49936.1"/>
    </source>
</evidence>
<accession>A0ABY4F145</accession>
<name>A0ABY4F145_9BACI</name>
<feature type="transmembrane region" description="Helical" evidence="6">
    <location>
        <begin position="72"/>
        <end position="91"/>
    </location>
</feature>
<feature type="transmembrane region" description="Helical" evidence="6">
    <location>
        <begin position="7"/>
        <end position="28"/>
    </location>
</feature>
<reference evidence="8 9" key="1">
    <citation type="submission" date="2022-04" db="EMBL/GenBank/DDBJ databases">
        <title>Gracilibacillus sp. isolated from saltern.</title>
        <authorList>
            <person name="Won M."/>
            <person name="Lee C.-M."/>
            <person name="Woen H.-Y."/>
            <person name="Kwon S.-W."/>
        </authorList>
    </citation>
    <scope>NUCLEOTIDE SEQUENCE [LARGE SCALE GENOMIC DNA]</scope>
    <source>
        <strain evidence="8 9">SSWR10-1</strain>
    </source>
</reference>
<sequence length="392" mass="41662">MKSKKVLAVLFLVMFFVMVGFGIIIPVLPFYAEELGASPLALGLLMATYSVMQFLFSPMWGRVSDKIGRKPVLLIGIAGLALSFFLLATANHLWMLFAARIIGGLLSSANMPTVTAYVADITTEEDRGKGMGIIGAAVGLGFIFGPAIGGVFSSGNLNIPFYLSGISSLITFALVAIVLKETRTEKAEQTTAATKRRSFLKALKTPMAYLYVLQWFVSVSLAGLEATFAYFAFDRAGLGTVELGYIFMIMGLAGAIVQGGLVGQMTKKLGEGKVIQIGVVVSAIGFALILFVQDFLTAAIFLTVFGLGNGLIRPSVSSLLTKKATSGYGEVTGMLSSFDSLGRIIGPPLGGLLYGIAIILPYVSGIILSVLALGIYYLYLRQNENNSALAHH</sequence>
<keyword evidence="5 6" id="KW-0472">Membrane</keyword>
<evidence type="ECO:0000256" key="3">
    <source>
        <dbReference type="ARBA" id="ARBA00022692"/>
    </source>
</evidence>
<proteinExistence type="predicted"/>
<evidence type="ECO:0000256" key="1">
    <source>
        <dbReference type="ARBA" id="ARBA00004651"/>
    </source>
</evidence>
<protein>
    <submittedName>
        <fullName evidence="8">MFS transporter</fullName>
    </submittedName>
</protein>
<dbReference type="Gene3D" id="1.20.1250.20">
    <property type="entry name" value="MFS general substrate transporter like domains"/>
    <property type="match status" value="1"/>
</dbReference>
<gene>
    <name evidence="8" type="ORF">MUN88_07705</name>
</gene>
<feature type="transmembrane region" description="Helical" evidence="6">
    <location>
        <begin position="97"/>
        <end position="119"/>
    </location>
</feature>
<feature type="transmembrane region" description="Helical" evidence="6">
    <location>
        <begin position="131"/>
        <end position="153"/>
    </location>
</feature>